<dbReference type="Proteomes" id="UP000001554">
    <property type="component" value="Chromosome 9"/>
</dbReference>
<organism evidence="2 3">
    <name type="scientific">Branchiostoma floridae</name>
    <name type="common">Florida lancelet</name>
    <name type="synonym">Amphioxus</name>
    <dbReference type="NCBI Taxonomy" id="7739"/>
    <lineage>
        <taxon>Eukaryota</taxon>
        <taxon>Metazoa</taxon>
        <taxon>Chordata</taxon>
        <taxon>Cephalochordata</taxon>
        <taxon>Leptocardii</taxon>
        <taxon>Amphioxiformes</taxon>
        <taxon>Branchiostomatidae</taxon>
        <taxon>Branchiostoma</taxon>
    </lineage>
</organism>
<evidence type="ECO:0000313" key="3">
    <source>
        <dbReference type="RefSeq" id="XP_035685625.1"/>
    </source>
</evidence>
<protein>
    <submittedName>
        <fullName evidence="3">Uncharacterized protein LOC118422215</fullName>
    </submittedName>
</protein>
<reference evidence="2" key="1">
    <citation type="journal article" date="2020" name="Nat. Ecol. Evol.">
        <title>Deeply conserved synteny resolves early events in vertebrate evolution.</title>
        <authorList>
            <person name="Simakov O."/>
            <person name="Marletaz F."/>
            <person name="Yue J.X."/>
            <person name="O'Connell B."/>
            <person name="Jenkins J."/>
            <person name="Brandt A."/>
            <person name="Calef R."/>
            <person name="Tung C.H."/>
            <person name="Huang T.K."/>
            <person name="Schmutz J."/>
            <person name="Satoh N."/>
            <person name="Yu J.K."/>
            <person name="Putnam N.H."/>
            <person name="Green R.E."/>
            <person name="Rokhsar D.S."/>
        </authorList>
    </citation>
    <scope>NUCLEOTIDE SEQUENCE [LARGE SCALE GENOMIC DNA]</scope>
    <source>
        <strain evidence="2">S238N-H82</strain>
    </source>
</reference>
<dbReference type="AlphaFoldDB" id="A0A9J7N0G5"/>
<dbReference type="KEGG" id="bfo:118422215"/>
<proteinExistence type="predicted"/>
<gene>
    <name evidence="3" type="primary">LOC118422215</name>
</gene>
<reference evidence="3" key="2">
    <citation type="submission" date="2025-08" db="UniProtKB">
        <authorList>
            <consortium name="RefSeq"/>
        </authorList>
    </citation>
    <scope>IDENTIFICATION</scope>
    <source>
        <strain evidence="3">S238N-H82</strain>
        <tissue evidence="3">Testes</tissue>
    </source>
</reference>
<name>A0A9J7N0G5_BRAFL</name>
<feature type="compositionally biased region" description="Polar residues" evidence="1">
    <location>
        <begin position="61"/>
        <end position="87"/>
    </location>
</feature>
<accession>A0A9J7N0G5</accession>
<feature type="region of interest" description="Disordered" evidence="1">
    <location>
        <begin position="41"/>
        <end position="165"/>
    </location>
</feature>
<evidence type="ECO:0000313" key="2">
    <source>
        <dbReference type="Proteomes" id="UP000001554"/>
    </source>
</evidence>
<dbReference type="OMA" id="GQTESNM"/>
<keyword evidence="2" id="KW-1185">Reference proteome</keyword>
<dbReference type="RefSeq" id="XP_035685625.1">
    <property type="nucleotide sequence ID" value="XM_035829732.1"/>
</dbReference>
<sequence length="424" mass="47927">MPRRKGQTGSEYDRNRWCAHCSDLIPKSTYYDHVRRYGDDACGNGDQPCTKRQKLAGATVEVSQDLMSGDPSLSSESDVDDTSTPQVMSELRKQSHLPDKVANSDAQDCSTSSQQDMETEDNGQATEGSSGNSDSESDCEKEDKEDTEIWSDAEMEEDTLDFQRGTDMEDINDAGQTESNMFMPLICLLLLLLAKWKSVFTISDSAVEVLLKIIGSILMAIGTTLCMETLKSIALAIPRTIYMFRKKLGLDRNDFDRYVVCPVCDSVYPVEDAVVTIRDGNGRIVRKKSAKCSHVEFPRHKQRKFRKPCGTILMKTVLGKHQKEFLYPKRTFCYRSVVKSLEDMLQRPDFIEACEAWRNRSTQHGTYTDVFDGQIWKDFQVVDGEPFLAEPCNLALMLNVDWFQPYGFSLTRTSKSPLALCICL</sequence>
<feature type="compositionally biased region" description="Acidic residues" evidence="1">
    <location>
        <begin position="135"/>
        <end position="160"/>
    </location>
</feature>
<dbReference type="GeneID" id="118422215"/>
<feature type="compositionally biased region" description="Polar residues" evidence="1">
    <location>
        <begin position="104"/>
        <end position="126"/>
    </location>
</feature>
<feature type="compositionally biased region" description="Basic and acidic residues" evidence="1">
    <location>
        <begin position="90"/>
        <end position="99"/>
    </location>
</feature>
<dbReference type="OrthoDB" id="5983149at2759"/>
<evidence type="ECO:0000256" key="1">
    <source>
        <dbReference type="SAM" id="MobiDB-lite"/>
    </source>
</evidence>